<dbReference type="InterPro" id="IPR050745">
    <property type="entry name" value="Multifunctional_regulatory"/>
</dbReference>
<keyword evidence="1" id="KW-0677">Repeat</keyword>
<sequence>MPTRRLPDDPNLEHLRNQAKTLLKQVRAGDADALALVAEFHPADSADSIRGLADAQLVVARSYGFPSWPQLGRHLGIIERYTRSPHRQSVGGPVETPGERADEFLRLATLHYGQDDPQRPDQARALLARFPDVAVSNIFTMVVAGDVGAVRAELDRSPQLAGLQGGPFRWEPLLYLTYSRLEVSPEAPLEIARLLLRHGADPNAGFLWAGLPSPFTALTGAFGRGEGNQPPHQNRLELARLLLEAGADPNDGQTMYNCGLGCPPPYDDDHLRMLLEFGLGQGDGGPWRRRLTVAHATPRQLLEDELVFASSAGLVNRVRLVLETGVDPDARGTAHPIFFGHRAFELAAVHGHTEVAELLRKAGAAPLDDVHELFQAVMSGTVGDVDPSLAARAVRRNPYLPVRAAELGRTEALQALKDLGWDLALPGRTTPLHQAAFHGHLATVRKLIELGADPTVRDPAYQSTPLGWAEFNHQQEVVDYLAALETSGLRADGEEQEGAEDH</sequence>
<evidence type="ECO:0000256" key="1">
    <source>
        <dbReference type="ARBA" id="ARBA00022737"/>
    </source>
</evidence>
<dbReference type="RefSeq" id="WP_344178102.1">
    <property type="nucleotide sequence ID" value="NZ_BAAANC010000002.1"/>
</dbReference>
<dbReference type="Pfam" id="PF12796">
    <property type="entry name" value="Ank_2"/>
    <property type="match status" value="1"/>
</dbReference>
<comment type="caution">
    <text evidence="4">The sequence shown here is derived from an EMBL/GenBank/DDBJ whole genome shotgun (WGS) entry which is preliminary data.</text>
</comment>
<name>A0ABN2BKL8_9ACTN</name>
<reference evidence="4 5" key="1">
    <citation type="journal article" date="2019" name="Int. J. Syst. Evol. Microbiol.">
        <title>The Global Catalogue of Microorganisms (GCM) 10K type strain sequencing project: providing services to taxonomists for standard genome sequencing and annotation.</title>
        <authorList>
            <consortium name="The Broad Institute Genomics Platform"/>
            <consortium name="The Broad Institute Genome Sequencing Center for Infectious Disease"/>
            <person name="Wu L."/>
            <person name="Ma J."/>
        </authorList>
    </citation>
    <scope>NUCLEOTIDE SEQUENCE [LARGE SCALE GENOMIC DNA]</scope>
    <source>
        <strain evidence="4 5">JCM 14303</strain>
    </source>
</reference>
<dbReference type="Proteomes" id="UP001500363">
    <property type="component" value="Unassembled WGS sequence"/>
</dbReference>
<evidence type="ECO:0000313" key="4">
    <source>
        <dbReference type="EMBL" id="GAA1541170.1"/>
    </source>
</evidence>
<accession>A0ABN2BKL8</accession>
<organism evidence="4 5">
    <name type="scientific">Kribbella lupini</name>
    <dbReference type="NCBI Taxonomy" id="291602"/>
    <lineage>
        <taxon>Bacteria</taxon>
        <taxon>Bacillati</taxon>
        <taxon>Actinomycetota</taxon>
        <taxon>Actinomycetes</taxon>
        <taxon>Propionibacteriales</taxon>
        <taxon>Kribbellaceae</taxon>
        <taxon>Kribbella</taxon>
    </lineage>
</organism>
<evidence type="ECO:0000256" key="3">
    <source>
        <dbReference type="PROSITE-ProRule" id="PRU00023"/>
    </source>
</evidence>
<proteinExistence type="predicted"/>
<protein>
    <submittedName>
        <fullName evidence="4">Ankyrin repeat domain-containing protein</fullName>
    </submittedName>
</protein>
<dbReference type="SMART" id="SM00248">
    <property type="entry name" value="ANK"/>
    <property type="match status" value="4"/>
</dbReference>
<evidence type="ECO:0000313" key="5">
    <source>
        <dbReference type="Proteomes" id="UP001500363"/>
    </source>
</evidence>
<dbReference type="Gene3D" id="1.25.40.20">
    <property type="entry name" value="Ankyrin repeat-containing domain"/>
    <property type="match status" value="3"/>
</dbReference>
<dbReference type="PROSITE" id="PS50297">
    <property type="entry name" value="ANK_REP_REGION"/>
    <property type="match status" value="1"/>
</dbReference>
<dbReference type="InterPro" id="IPR002110">
    <property type="entry name" value="Ankyrin_rpt"/>
</dbReference>
<gene>
    <name evidence="4" type="ORF">GCM10009741_50110</name>
</gene>
<feature type="repeat" description="ANK" evidence="3">
    <location>
        <begin position="427"/>
        <end position="459"/>
    </location>
</feature>
<dbReference type="InterPro" id="IPR036770">
    <property type="entry name" value="Ankyrin_rpt-contain_sf"/>
</dbReference>
<dbReference type="SUPFAM" id="SSF48403">
    <property type="entry name" value="Ankyrin repeat"/>
    <property type="match status" value="1"/>
</dbReference>
<dbReference type="PROSITE" id="PS50088">
    <property type="entry name" value="ANK_REPEAT"/>
    <property type="match status" value="1"/>
</dbReference>
<evidence type="ECO:0000256" key="2">
    <source>
        <dbReference type="ARBA" id="ARBA00023043"/>
    </source>
</evidence>
<dbReference type="PANTHER" id="PTHR24189:SF50">
    <property type="entry name" value="ANKYRIN REPEAT AND SOCS BOX PROTEIN 2"/>
    <property type="match status" value="1"/>
</dbReference>
<keyword evidence="2 3" id="KW-0040">ANK repeat</keyword>
<keyword evidence="5" id="KW-1185">Reference proteome</keyword>
<dbReference type="PANTHER" id="PTHR24189">
    <property type="entry name" value="MYOTROPHIN"/>
    <property type="match status" value="1"/>
</dbReference>
<dbReference type="EMBL" id="BAAANC010000002">
    <property type="protein sequence ID" value="GAA1541170.1"/>
    <property type="molecule type" value="Genomic_DNA"/>
</dbReference>